<proteinExistence type="predicted"/>
<reference evidence="1 3" key="1">
    <citation type="journal article" date="2011" name="Nature">
        <title>The Medicago genome provides insight into the evolution of rhizobial symbioses.</title>
        <authorList>
            <person name="Young N.D."/>
            <person name="Debelle F."/>
            <person name="Oldroyd G.E."/>
            <person name="Geurts R."/>
            <person name="Cannon S.B."/>
            <person name="Udvardi M.K."/>
            <person name="Benedito V.A."/>
            <person name="Mayer K.F."/>
            <person name="Gouzy J."/>
            <person name="Schoof H."/>
            <person name="Van de Peer Y."/>
            <person name="Proost S."/>
            <person name="Cook D.R."/>
            <person name="Meyers B.C."/>
            <person name="Spannagl M."/>
            <person name="Cheung F."/>
            <person name="De Mita S."/>
            <person name="Krishnakumar V."/>
            <person name="Gundlach H."/>
            <person name="Zhou S."/>
            <person name="Mudge J."/>
            <person name="Bharti A.K."/>
            <person name="Murray J.D."/>
            <person name="Naoumkina M.A."/>
            <person name="Rosen B."/>
            <person name="Silverstein K.A."/>
            <person name="Tang H."/>
            <person name="Rombauts S."/>
            <person name="Zhao P.X."/>
            <person name="Zhou P."/>
            <person name="Barbe V."/>
            <person name="Bardou P."/>
            <person name="Bechner M."/>
            <person name="Bellec A."/>
            <person name="Berger A."/>
            <person name="Berges H."/>
            <person name="Bidwell S."/>
            <person name="Bisseling T."/>
            <person name="Choisne N."/>
            <person name="Couloux A."/>
            <person name="Denny R."/>
            <person name="Deshpande S."/>
            <person name="Dai X."/>
            <person name="Doyle J.J."/>
            <person name="Dudez A.M."/>
            <person name="Farmer A.D."/>
            <person name="Fouteau S."/>
            <person name="Franken C."/>
            <person name="Gibelin C."/>
            <person name="Gish J."/>
            <person name="Goldstein S."/>
            <person name="Gonzalez A.J."/>
            <person name="Green P.J."/>
            <person name="Hallab A."/>
            <person name="Hartog M."/>
            <person name="Hua A."/>
            <person name="Humphray S.J."/>
            <person name="Jeong D.H."/>
            <person name="Jing Y."/>
            <person name="Jocker A."/>
            <person name="Kenton S.M."/>
            <person name="Kim D.J."/>
            <person name="Klee K."/>
            <person name="Lai H."/>
            <person name="Lang C."/>
            <person name="Lin S."/>
            <person name="Macmil S.L."/>
            <person name="Magdelenat G."/>
            <person name="Matthews L."/>
            <person name="McCorrison J."/>
            <person name="Monaghan E.L."/>
            <person name="Mun J.H."/>
            <person name="Najar F.Z."/>
            <person name="Nicholson C."/>
            <person name="Noirot C."/>
            <person name="O'Bleness M."/>
            <person name="Paule C.R."/>
            <person name="Poulain J."/>
            <person name="Prion F."/>
            <person name="Qin B."/>
            <person name="Qu C."/>
            <person name="Retzel E.F."/>
            <person name="Riddle C."/>
            <person name="Sallet E."/>
            <person name="Samain S."/>
            <person name="Samson N."/>
            <person name="Sanders I."/>
            <person name="Saurat O."/>
            <person name="Scarpelli C."/>
            <person name="Schiex T."/>
            <person name="Segurens B."/>
            <person name="Severin A.J."/>
            <person name="Sherrier D.J."/>
            <person name="Shi R."/>
            <person name="Sims S."/>
            <person name="Singer S.R."/>
            <person name="Sinharoy S."/>
            <person name="Sterck L."/>
            <person name="Viollet A."/>
            <person name="Wang B.B."/>
            <person name="Wang K."/>
            <person name="Wang M."/>
            <person name="Wang X."/>
            <person name="Warfsmann J."/>
            <person name="Weissenbach J."/>
            <person name="White D.D."/>
            <person name="White J.D."/>
            <person name="Wiley G.B."/>
            <person name="Wincker P."/>
            <person name="Xing Y."/>
            <person name="Yang L."/>
            <person name="Yao Z."/>
            <person name="Ying F."/>
            <person name="Zhai J."/>
            <person name="Zhou L."/>
            <person name="Zuber A."/>
            <person name="Denarie J."/>
            <person name="Dixon R.A."/>
            <person name="May G.D."/>
            <person name="Schwartz D.C."/>
            <person name="Rogers J."/>
            <person name="Quetier F."/>
            <person name="Town C.D."/>
            <person name="Roe B.A."/>
        </authorList>
    </citation>
    <scope>NUCLEOTIDE SEQUENCE [LARGE SCALE GENOMIC DNA]</scope>
    <source>
        <strain evidence="1">A17</strain>
        <strain evidence="2 3">cv. Jemalong A17</strain>
    </source>
</reference>
<evidence type="ECO:0000313" key="2">
    <source>
        <dbReference type="EnsemblPlants" id="AES87471"/>
    </source>
</evidence>
<organism evidence="1 3">
    <name type="scientific">Medicago truncatula</name>
    <name type="common">Barrel medic</name>
    <name type="synonym">Medicago tribuloides</name>
    <dbReference type="NCBI Taxonomy" id="3880"/>
    <lineage>
        <taxon>Eukaryota</taxon>
        <taxon>Viridiplantae</taxon>
        <taxon>Streptophyta</taxon>
        <taxon>Embryophyta</taxon>
        <taxon>Tracheophyta</taxon>
        <taxon>Spermatophyta</taxon>
        <taxon>Magnoliopsida</taxon>
        <taxon>eudicotyledons</taxon>
        <taxon>Gunneridae</taxon>
        <taxon>Pentapetalae</taxon>
        <taxon>rosids</taxon>
        <taxon>fabids</taxon>
        <taxon>Fabales</taxon>
        <taxon>Fabaceae</taxon>
        <taxon>Papilionoideae</taxon>
        <taxon>50 kb inversion clade</taxon>
        <taxon>NPAAA clade</taxon>
        <taxon>Hologalegina</taxon>
        <taxon>IRL clade</taxon>
        <taxon>Trifolieae</taxon>
        <taxon>Medicago</taxon>
    </lineage>
</organism>
<evidence type="ECO:0000313" key="1">
    <source>
        <dbReference type="EMBL" id="AES87471.2"/>
    </source>
</evidence>
<keyword evidence="3" id="KW-1185">Reference proteome</keyword>
<name>G7JI95_MEDTR</name>
<dbReference type="eggNOG" id="ENOG502T0XH">
    <property type="taxonomic scope" value="Eukaryota"/>
</dbReference>
<dbReference type="EnsemblPlants" id="AES87471">
    <property type="protein sequence ID" value="AES87471"/>
    <property type="gene ID" value="MTR_4g027930"/>
</dbReference>
<sequence length="225" mass="25318">MYRSREEDLQWARKGFMATVINGEAIPIVRNRIDDACFEDINIIPLGADMVFIHSLSDADVSTIITEARDFFAHFFTNIVHWDKKVVLFQRGAGLRLYGIPLHALNESFFKLCVLDCGRFLSSDPCSMEKERFDFARSLLIDGQLVEVKIIEEWGFNIGEDACLMEDGDGLILRMDVEGTGVPKEDMAMSVEIEVVNCEVESIPVAEKTYGSVNSATEPYLAISF</sequence>
<dbReference type="Proteomes" id="UP000002051">
    <property type="component" value="Chromosome 4"/>
</dbReference>
<dbReference type="PANTHER" id="PTHR34427:SF5">
    <property type="entry name" value="DUF4283 DOMAIN-CONTAINING PROTEIN"/>
    <property type="match status" value="1"/>
</dbReference>
<protein>
    <submittedName>
        <fullName evidence="1 2">Uncharacterized protein</fullName>
    </submittedName>
</protein>
<accession>G7JI95</accession>
<dbReference type="AlphaFoldDB" id="G7JI95"/>
<reference evidence="2" key="3">
    <citation type="submission" date="2015-04" db="UniProtKB">
        <authorList>
            <consortium name="EnsemblPlants"/>
        </authorList>
    </citation>
    <scope>IDENTIFICATION</scope>
    <source>
        <strain evidence="2">cv. Jemalong A17</strain>
    </source>
</reference>
<dbReference type="PaxDb" id="3880-AES87471"/>
<accession>A0A0C3WU03</accession>
<reference evidence="1 3" key="2">
    <citation type="journal article" date="2014" name="BMC Genomics">
        <title>An improved genome release (version Mt4.0) for the model legume Medicago truncatula.</title>
        <authorList>
            <person name="Tang H."/>
            <person name="Krishnakumar V."/>
            <person name="Bidwell S."/>
            <person name="Rosen B."/>
            <person name="Chan A."/>
            <person name="Zhou S."/>
            <person name="Gentzbittel L."/>
            <person name="Childs K.L."/>
            <person name="Yandell M."/>
            <person name="Gundlach H."/>
            <person name="Mayer K.F."/>
            <person name="Schwartz D.C."/>
            <person name="Town C.D."/>
        </authorList>
    </citation>
    <scope>GENOME REANNOTATION</scope>
    <source>
        <strain evidence="2 3">cv. Jemalong A17</strain>
    </source>
</reference>
<dbReference type="EMBL" id="CM001220">
    <property type="protein sequence ID" value="AES87471.2"/>
    <property type="molecule type" value="Genomic_DNA"/>
</dbReference>
<dbReference type="HOGENOM" id="CLU_1231492_0_0_1"/>
<dbReference type="PANTHER" id="PTHR34427">
    <property type="entry name" value="DUF4283 DOMAIN PROTEIN"/>
    <property type="match status" value="1"/>
</dbReference>
<evidence type="ECO:0000313" key="3">
    <source>
        <dbReference type="Proteomes" id="UP000002051"/>
    </source>
</evidence>
<gene>
    <name evidence="1" type="ordered locus">MTR_4g027930</name>
</gene>